<evidence type="ECO:0008006" key="7">
    <source>
        <dbReference type="Google" id="ProtNLM"/>
    </source>
</evidence>
<dbReference type="GO" id="GO:0009166">
    <property type="term" value="P:nucleotide catabolic process"/>
    <property type="evidence" value="ECO:0007669"/>
    <property type="project" value="TreeGrafter"/>
</dbReference>
<dbReference type="InterPro" id="IPR036322">
    <property type="entry name" value="WD40_repeat_dom_sf"/>
</dbReference>
<gene>
    <name evidence="5" type="ORF">B0H15DRAFT_770229</name>
</gene>
<evidence type="ECO:0000313" key="6">
    <source>
        <dbReference type="Proteomes" id="UP001222325"/>
    </source>
</evidence>
<feature type="region of interest" description="Disordered" evidence="4">
    <location>
        <begin position="460"/>
        <end position="565"/>
    </location>
</feature>
<dbReference type="PANTHER" id="PTHR47438:SF1">
    <property type="entry name" value="PHOSPHATE METABOLISM PROTEIN 8-RELATED"/>
    <property type="match status" value="1"/>
</dbReference>
<proteinExistence type="predicted"/>
<feature type="compositionally biased region" description="Polar residues" evidence="4">
    <location>
        <begin position="519"/>
        <end position="530"/>
    </location>
</feature>
<dbReference type="Gene3D" id="1.20.1280.50">
    <property type="match status" value="1"/>
</dbReference>
<dbReference type="InterPro" id="IPR036047">
    <property type="entry name" value="F-box-like_dom_sf"/>
</dbReference>
<dbReference type="PROSITE" id="PS50082">
    <property type="entry name" value="WD_REPEATS_2"/>
    <property type="match status" value="1"/>
</dbReference>
<evidence type="ECO:0000256" key="1">
    <source>
        <dbReference type="ARBA" id="ARBA00022574"/>
    </source>
</evidence>
<dbReference type="Proteomes" id="UP001222325">
    <property type="component" value="Unassembled WGS sequence"/>
</dbReference>
<dbReference type="GO" id="GO:0008252">
    <property type="term" value="F:nucleotidase activity"/>
    <property type="evidence" value="ECO:0007669"/>
    <property type="project" value="TreeGrafter"/>
</dbReference>
<dbReference type="SUPFAM" id="SSF50978">
    <property type="entry name" value="WD40 repeat-like"/>
    <property type="match status" value="1"/>
</dbReference>
<feature type="compositionally biased region" description="Polar residues" evidence="4">
    <location>
        <begin position="554"/>
        <end position="565"/>
    </location>
</feature>
<dbReference type="GO" id="GO:0006206">
    <property type="term" value="P:pyrimidine nucleobase metabolic process"/>
    <property type="evidence" value="ECO:0007669"/>
    <property type="project" value="TreeGrafter"/>
</dbReference>
<keyword evidence="1 3" id="KW-0853">WD repeat</keyword>
<feature type="repeat" description="WD" evidence="3">
    <location>
        <begin position="243"/>
        <end position="268"/>
    </location>
</feature>
<comment type="caution">
    <text evidence="5">The sequence shown here is derived from an EMBL/GenBank/DDBJ whole genome shotgun (WGS) entry which is preliminary data.</text>
</comment>
<dbReference type="InterPro" id="IPR001680">
    <property type="entry name" value="WD40_rpt"/>
</dbReference>
<dbReference type="SUPFAM" id="SSF81383">
    <property type="entry name" value="F-box domain"/>
    <property type="match status" value="1"/>
</dbReference>
<evidence type="ECO:0000256" key="4">
    <source>
        <dbReference type="SAM" id="MobiDB-lite"/>
    </source>
</evidence>
<dbReference type="InterPro" id="IPR052791">
    <property type="entry name" value="SSM1_domain"/>
</dbReference>
<accession>A0AAD6UEU4</accession>
<evidence type="ECO:0000256" key="2">
    <source>
        <dbReference type="ARBA" id="ARBA00022737"/>
    </source>
</evidence>
<dbReference type="InterPro" id="IPR019775">
    <property type="entry name" value="WD40_repeat_CS"/>
</dbReference>
<feature type="compositionally biased region" description="Low complexity" evidence="4">
    <location>
        <begin position="488"/>
        <end position="511"/>
    </location>
</feature>
<feature type="compositionally biased region" description="Low complexity" evidence="4">
    <location>
        <begin position="531"/>
        <end position="553"/>
    </location>
</feature>
<dbReference type="PANTHER" id="PTHR47438">
    <property type="entry name" value="PHOSPHATE METABOLISM PROTEIN 8-RELATED"/>
    <property type="match status" value="1"/>
</dbReference>
<sequence length="771" mass="83013">MLSTHNPQFNEALEAVRALHSRKCLGLKRLLERAHASSAAQLHALQIELQMLRAQPPPTLSIEECSCKKGYWSGYVLPDDDPNEGEPVPGFSASTIRRLPRAERSRLLRTLLDASLPGDVPLQILTLQKYAKRAHDIVGSLAPPVALRVLLLLPIPHLMLRCALVSRRWAVLTQLPDLWRAHCLRLTHGDPHPPTPPASPAGWLPLYRALARREGNMASGTPQALRFLTPAHTTFTTVLLLRGKRLISGSYDGTIRFWDVPSGNLVRCLEVGKPVSCVDYLAGEEVFVVGFHDVGRVHLFSAITYTPLQQLAGHLNGIRAVALSAKNLVSAGADKARFPHHLPALVCWDWRAGSKIVRFGQQTTINVGVQIVQSTDRTEGERVVSVTIDGVVRVFSIQRREMISQFRLAELGGGDPVLSAKLWNVGRAPDNMLQWFAAKGTQMTCATKAVILHLQWQEGEGEGNGAGEDEAESRRSSLLPPPTERRLSTSLSTSSSTGLSVSTSSRLSTSVGAGGPRLSLNTSSKGRLSLSSTASGSRTPTTPSTRTGTPVSSARTRTPSTSVSGLGSSGMFLPVRYGRAAILTAPPKIVGVVETPDVAVGAVDPRKRRVVTATRFSSRLGADRRIFMSTHEDKEGEGKAVTRNTADAGRTATPVDIDLAATPMSGVWGALALPPYGDTRGLKSALPPKFAGLATPEKNPMSMALSHEEVVVGCADGSIYVMNFSGYDYDKDKIVGDGEGPDGHGYREEAIEERVEAGDGGFDEWILAQGQ</sequence>
<dbReference type="SMART" id="SM00320">
    <property type="entry name" value="WD40"/>
    <property type="match status" value="3"/>
</dbReference>
<evidence type="ECO:0000313" key="5">
    <source>
        <dbReference type="EMBL" id="KAJ7100795.1"/>
    </source>
</evidence>
<dbReference type="EMBL" id="JARJCN010000005">
    <property type="protein sequence ID" value="KAJ7100795.1"/>
    <property type="molecule type" value="Genomic_DNA"/>
</dbReference>
<dbReference type="PROSITE" id="PS00678">
    <property type="entry name" value="WD_REPEATS_1"/>
    <property type="match status" value="1"/>
</dbReference>
<reference evidence="5" key="1">
    <citation type="submission" date="2023-03" db="EMBL/GenBank/DDBJ databases">
        <title>Massive genome expansion in bonnet fungi (Mycena s.s.) driven by repeated elements and novel gene families across ecological guilds.</title>
        <authorList>
            <consortium name="Lawrence Berkeley National Laboratory"/>
            <person name="Harder C.B."/>
            <person name="Miyauchi S."/>
            <person name="Viragh M."/>
            <person name="Kuo A."/>
            <person name="Thoen E."/>
            <person name="Andreopoulos B."/>
            <person name="Lu D."/>
            <person name="Skrede I."/>
            <person name="Drula E."/>
            <person name="Henrissat B."/>
            <person name="Morin E."/>
            <person name="Kohler A."/>
            <person name="Barry K."/>
            <person name="LaButti K."/>
            <person name="Morin E."/>
            <person name="Salamov A."/>
            <person name="Lipzen A."/>
            <person name="Mereny Z."/>
            <person name="Hegedus B."/>
            <person name="Baldrian P."/>
            <person name="Stursova M."/>
            <person name="Weitz H."/>
            <person name="Taylor A."/>
            <person name="Grigoriev I.V."/>
            <person name="Nagy L.G."/>
            <person name="Martin F."/>
            <person name="Kauserud H."/>
        </authorList>
    </citation>
    <scope>NUCLEOTIDE SEQUENCE</scope>
    <source>
        <strain evidence="5">CBHHK173m</strain>
    </source>
</reference>
<keyword evidence="6" id="KW-1185">Reference proteome</keyword>
<keyword evidence="2" id="KW-0677">Repeat</keyword>
<protein>
    <recommendedName>
        <fullName evidence="7">WD40 repeat-like protein</fullName>
    </recommendedName>
</protein>
<dbReference type="Gene3D" id="2.130.10.10">
    <property type="entry name" value="YVTN repeat-like/Quinoprotein amine dehydrogenase"/>
    <property type="match status" value="1"/>
</dbReference>
<dbReference type="AlphaFoldDB" id="A0AAD6UEU4"/>
<dbReference type="Pfam" id="PF00400">
    <property type="entry name" value="WD40"/>
    <property type="match status" value="1"/>
</dbReference>
<dbReference type="InterPro" id="IPR015943">
    <property type="entry name" value="WD40/YVTN_repeat-like_dom_sf"/>
</dbReference>
<name>A0AAD6UEU4_9AGAR</name>
<organism evidence="5 6">
    <name type="scientific">Mycena belliarum</name>
    <dbReference type="NCBI Taxonomy" id="1033014"/>
    <lineage>
        <taxon>Eukaryota</taxon>
        <taxon>Fungi</taxon>
        <taxon>Dikarya</taxon>
        <taxon>Basidiomycota</taxon>
        <taxon>Agaricomycotina</taxon>
        <taxon>Agaricomycetes</taxon>
        <taxon>Agaricomycetidae</taxon>
        <taxon>Agaricales</taxon>
        <taxon>Marasmiineae</taxon>
        <taxon>Mycenaceae</taxon>
        <taxon>Mycena</taxon>
    </lineage>
</organism>
<evidence type="ECO:0000256" key="3">
    <source>
        <dbReference type="PROSITE-ProRule" id="PRU00221"/>
    </source>
</evidence>